<evidence type="ECO:0000256" key="1">
    <source>
        <dbReference type="SAM" id="MobiDB-lite"/>
    </source>
</evidence>
<dbReference type="Proteomes" id="UP000572984">
    <property type="component" value="Unassembled WGS sequence"/>
</dbReference>
<protein>
    <recommendedName>
        <fullName evidence="5">Transmembrane protein</fullName>
    </recommendedName>
</protein>
<organism evidence="3 4">
    <name type="scientific">Microvirga mediterraneensis</name>
    <dbReference type="NCBI Taxonomy" id="2754695"/>
    <lineage>
        <taxon>Bacteria</taxon>
        <taxon>Pseudomonadati</taxon>
        <taxon>Pseudomonadota</taxon>
        <taxon>Alphaproteobacteria</taxon>
        <taxon>Hyphomicrobiales</taxon>
        <taxon>Methylobacteriaceae</taxon>
        <taxon>Microvirga</taxon>
    </lineage>
</organism>
<sequence length="80" mass="9064">MAPFTGRATRFMEMSDTQIFAFLVMPFLLVLCCSAVFFSREGTKPEKPVAPPEPVTRPNTYTRKPRKRSPSAKRPEAVED</sequence>
<keyword evidence="2" id="KW-0472">Membrane</keyword>
<evidence type="ECO:0000256" key="2">
    <source>
        <dbReference type="SAM" id="Phobius"/>
    </source>
</evidence>
<feature type="region of interest" description="Disordered" evidence="1">
    <location>
        <begin position="42"/>
        <end position="80"/>
    </location>
</feature>
<dbReference type="EMBL" id="JACDXJ010000001">
    <property type="protein sequence ID" value="MBA1156005.1"/>
    <property type="molecule type" value="Genomic_DNA"/>
</dbReference>
<feature type="transmembrane region" description="Helical" evidence="2">
    <location>
        <begin position="19"/>
        <end position="38"/>
    </location>
</feature>
<evidence type="ECO:0008006" key="5">
    <source>
        <dbReference type="Google" id="ProtNLM"/>
    </source>
</evidence>
<evidence type="ECO:0000313" key="4">
    <source>
        <dbReference type="Proteomes" id="UP000572984"/>
    </source>
</evidence>
<keyword evidence="2" id="KW-1133">Transmembrane helix</keyword>
<name>A0A838BLM9_9HYPH</name>
<evidence type="ECO:0000313" key="3">
    <source>
        <dbReference type="EMBL" id="MBA1156005.1"/>
    </source>
</evidence>
<keyword evidence="2" id="KW-0812">Transmembrane</keyword>
<proteinExistence type="predicted"/>
<dbReference type="AlphaFoldDB" id="A0A838BLM9"/>
<accession>A0A838BLM9</accession>
<keyword evidence="4" id="KW-1185">Reference proteome</keyword>
<gene>
    <name evidence="3" type="ORF">H0S73_07670</name>
</gene>
<reference evidence="3 4" key="1">
    <citation type="submission" date="2020-07" db="EMBL/GenBank/DDBJ databases">
        <title>Draft genome and description of Microvirga mediterraneensis Marseille-Q2068 sp. nov.</title>
        <authorList>
            <person name="Boxberger M."/>
        </authorList>
    </citation>
    <scope>NUCLEOTIDE SEQUENCE [LARGE SCALE GENOMIC DNA]</scope>
    <source>
        <strain evidence="3 4">Marseille-Q2068</strain>
    </source>
</reference>
<comment type="caution">
    <text evidence="3">The sequence shown here is derived from an EMBL/GenBank/DDBJ whole genome shotgun (WGS) entry which is preliminary data.</text>
</comment>
<dbReference type="RefSeq" id="WP_181051595.1">
    <property type="nucleotide sequence ID" value="NZ_JACDXJ010000001.1"/>
</dbReference>